<protein>
    <submittedName>
        <fullName evidence="1">Uncharacterized protein</fullName>
    </submittedName>
</protein>
<evidence type="ECO:0000313" key="2">
    <source>
        <dbReference type="Proteomes" id="UP000178565"/>
    </source>
</evidence>
<gene>
    <name evidence="1" type="ORF">A3B45_03615</name>
</gene>
<reference evidence="1 2" key="1">
    <citation type="journal article" date="2016" name="Nat. Commun.">
        <title>Thousands of microbial genomes shed light on interconnected biogeochemical processes in an aquifer system.</title>
        <authorList>
            <person name="Anantharaman K."/>
            <person name="Brown C.T."/>
            <person name="Hug L.A."/>
            <person name="Sharon I."/>
            <person name="Castelle C.J."/>
            <person name="Probst A.J."/>
            <person name="Thomas B.C."/>
            <person name="Singh A."/>
            <person name="Wilkins M.J."/>
            <person name="Karaoz U."/>
            <person name="Brodie E.L."/>
            <person name="Williams K.H."/>
            <person name="Hubbard S.S."/>
            <person name="Banfield J.F."/>
        </authorList>
    </citation>
    <scope>NUCLEOTIDE SEQUENCE [LARGE SCALE GENOMIC DNA]</scope>
</reference>
<organism evidence="1 2">
    <name type="scientific">Candidatus Daviesbacteria bacterium RIFCSPLOWO2_01_FULL_39_12</name>
    <dbReference type="NCBI Taxonomy" id="1797785"/>
    <lineage>
        <taxon>Bacteria</taxon>
        <taxon>Candidatus Daviesiibacteriota</taxon>
    </lineage>
</organism>
<sequence length="177" mass="20484">MSREALFDAEVATKKWQKKIDSGSSVNLFRLTADILQIHHGSDWQASEPLDLCYDDSTTISLGYNPKTQRGFDEIVMGVEYEDGKVEQFHFRHYVSTKGKNRFAVWVWDPSRYFRISGGTKLIDEQLRRINPSDEDLQEIAFRVWVAHQNTLDLKYQQQLLLLHPLSLGGLPSNIRN</sequence>
<dbReference type="Proteomes" id="UP000178565">
    <property type="component" value="Unassembled WGS sequence"/>
</dbReference>
<dbReference type="EMBL" id="MFDM01000003">
    <property type="protein sequence ID" value="OGE44341.1"/>
    <property type="molecule type" value="Genomic_DNA"/>
</dbReference>
<accession>A0A1F5KUP4</accession>
<dbReference type="STRING" id="1797785.A3B45_03615"/>
<evidence type="ECO:0000313" key="1">
    <source>
        <dbReference type="EMBL" id="OGE44341.1"/>
    </source>
</evidence>
<comment type="caution">
    <text evidence="1">The sequence shown here is derived from an EMBL/GenBank/DDBJ whole genome shotgun (WGS) entry which is preliminary data.</text>
</comment>
<dbReference type="AlphaFoldDB" id="A0A1F5KUP4"/>
<name>A0A1F5KUP4_9BACT</name>
<proteinExistence type="predicted"/>